<name>A0A7W5H1H4_9PORP</name>
<protein>
    <submittedName>
        <fullName evidence="2">Phage I-like protein</fullName>
    </submittedName>
</protein>
<accession>A0A7W5H1H4</accession>
<dbReference type="EMBL" id="JACHYB010000001">
    <property type="protein sequence ID" value="MBB3186366.1"/>
    <property type="molecule type" value="Genomic_DNA"/>
</dbReference>
<evidence type="ECO:0000313" key="2">
    <source>
        <dbReference type="EMBL" id="MBB3186366.1"/>
    </source>
</evidence>
<gene>
    <name evidence="2" type="ORF">FHX64_000529</name>
</gene>
<evidence type="ECO:0000256" key="1">
    <source>
        <dbReference type="SAM" id="SignalP"/>
    </source>
</evidence>
<feature type="chain" id="PRO_5031394537" evidence="1">
    <location>
        <begin position="24"/>
        <end position="124"/>
    </location>
</feature>
<keyword evidence="1" id="KW-0732">Signal</keyword>
<reference evidence="2 3" key="1">
    <citation type="submission" date="2020-08" db="EMBL/GenBank/DDBJ databases">
        <title>Genomic Encyclopedia of Type Strains, Phase IV (KMG-IV): sequencing the most valuable type-strain genomes for metagenomic binning, comparative biology and taxonomic classification.</title>
        <authorList>
            <person name="Goeker M."/>
        </authorList>
    </citation>
    <scope>NUCLEOTIDE SEQUENCE [LARGE SCALE GENOMIC DNA]</scope>
    <source>
        <strain evidence="2 3">DSM 27471</strain>
    </source>
</reference>
<sequence>MKTKRFLTFMVLFAALSMGAAFAQGFNSQLTPEQRAKQMTERMKKQLNLTDDQVAKIDSVNLKFAQDMMKARESGDMRSAMRTCIEEQNTALKAILTPDQMKTWEDARKAMMERMHQMRDQGNN</sequence>
<dbReference type="AlphaFoldDB" id="A0A7W5H1H4"/>
<comment type="caution">
    <text evidence="2">The sequence shown here is derived from an EMBL/GenBank/DDBJ whole genome shotgun (WGS) entry which is preliminary data.</text>
</comment>
<dbReference type="RefSeq" id="WP_183412271.1">
    <property type="nucleotide sequence ID" value="NZ_JACHYB010000001.1"/>
</dbReference>
<proteinExistence type="predicted"/>
<dbReference type="Gene3D" id="1.20.120.1490">
    <property type="match status" value="1"/>
</dbReference>
<evidence type="ECO:0000313" key="3">
    <source>
        <dbReference type="Proteomes" id="UP000544222"/>
    </source>
</evidence>
<dbReference type="Proteomes" id="UP000544222">
    <property type="component" value="Unassembled WGS sequence"/>
</dbReference>
<organism evidence="2 3">
    <name type="scientific">Microbacter margulisiae</name>
    <dbReference type="NCBI Taxonomy" id="1350067"/>
    <lineage>
        <taxon>Bacteria</taxon>
        <taxon>Pseudomonadati</taxon>
        <taxon>Bacteroidota</taxon>
        <taxon>Bacteroidia</taxon>
        <taxon>Bacteroidales</taxon>
        <taxon>Porphyromonadaceae</taxon>
        <taxon>Microbacter</taxon>
    </lineage>
</organism>
<keyword evidence="3" id="KW-1185">Reference proteome</keyword>
<feature type="signal peptide" evidence="1">
    <location>
        <begin position="1"/>
        <end position="23"/>
    </location>
</feature>